<evidence type="ECO:0000313" key="3">
    <source>
        <dbReference type="Proteomes" id="UP000024816"/>
    </source>
</evidence>
<proteinExistence type="inferred from homology"/>
<dbReference type="InterPro" id="IPR011294">
    <property type="entry name" value="3-OHbutyrate_DH"/>
</dbReference>
<dbReference type="eggNOG" id="COG1028">
    <property type="taxonomic scope" value="Bacteria"/>
</dbReference>
<comment type="caution">
    <text evidence="2">The sequence shown here is derived from an EMBL/GenBank/DDBJ whole genome shotgun (WGS) entry which is preliminary data.</text>
</comment>
<dbReference type="InterPro" id="IPR050259">
    <property type="entry name" value="SDR"/>
</dbReference>
<evidence type="ECO:0000256" key="1">
    <source>
        <dbReference type="ARBA" id="ARBA00006484"/>
    </source>
</evidence>
<keyword evidence="3" id="KW-1185">Reference proteome</keyword>
<reference evidence="2 3" key="1">
    <citation type="journal article" date="2014" name="Antonie Van Leeuwenhoek">
        <title>Hyphomonas beringensis sp. nov. and Hyphomonas chukchiensis sp. nov., isolated from surface seawater of the Bering Sea and Chukchi Sea.</title>
        <authorList>
            <person name="Li C."/>
            <person name="Lai Q."/>
            <person name="Li G."/>
            <person name="Dong C."/>
            <person name="Wang J."/>
            <person name="Liao Y."/>
            <person name="Shao Z."/>
        </authorList>
    </citation>
    <scope>NUCLEOTIDE SEQUENCE [LARGE SCALE GENOMIC DNA]</scope>
    <source>
        <strain evidence="2 3">VP2</strain>
    </source>
</reference>
<dbReference type="Pfam" id="PF13561">
    <property type="entry name" value="adh_short_C2"/>
    <property type="match status" value="1"/>
</dbReference>
<evidence type="ECO:0000313" key="2">
    <source>
        <dbReference type="EMBL" id="KCZ88662.1"/>
    </source>
</evidence>
<dbReference type="GO" id="GO:0032787">
    <property type="term" value="P:monocarboxylic acid metabolic process"/>
    <property type="evidence" value="ECO:0007669"/>
    <property type="project" value="UniProtKB-ARBA"/>
</dbReference>
<dbReference type="NCBIfam" id="NF009093">
    <property type="entry name" value="PRK12429.1"/>
    <property type="match status" value="1"/>
</dbReference>
<name>A0A059FDI8_9PROT</name>
<dbReference type="PATRIC" id="fig|1280952.3.peg.1965"/>
<comment type="similarity">
    <text evidence="1">Belongs to the short-chain dehydrogenases/reductases (SDR) family.</text>
</comment>
<dbReference type="Gene3D" id="3.40.50.720">
    <property type="entry name" value="NAD(P)-binding Rossmann-like Domain"/>
    <property type="match status" value="1"/>
</dbReference>
<sequence length="270" mass="28474">MAFPPLKETIMLKGKTALITGSTSGIGKAIAVRLAAEGCNIVLNGFGDAGEIDTLKRKIAADHSVMVGYSSADLTRIPAIENMMTYVQDEFGGADILVNNAGMQHVSPIEDFPVDKWNLIIALNLSAAFHTIRLAMPGMKEKGWGRIIQTASAHALVASPYKAAYVAAKHGIAGLTKTVALEGATHGIRCNAICPGYVHTPLVDAQIADTAKARGITEDEVVKDVLLEAQPTKEFVTVEQIGEMAAFLCSPAADQINGALLPIDGGWTAH</sequence>
<dbReference type="InterPro" id="IPR002347">
    <property type="entry name" value="SDR_fam"/>
</dbReference>
<dbReference type="STRING" id="1280952.HJA_09844"/>
<dbReference type="PRINTS" id="PR00080">
    <property type="entry name" value="SDRFAMILY"/>
</dbReference>
<dbReference type="PANTHER" id="PTHR42879:SF2">
    <property type="entry name" value="3-OXOACYL-[ACYL-CARRIER-PROTEIN] REDUCTASE FABG"/>
    <property type="match status" value="1"/>
</dbReference>
<protein>
    <submittedName>
        <fullName evidence="2">3-hydroxybutyrate dehydrogenase</fullName>
    </submittedName>
</protein>
<dbReference type="PROSITE" id="PS00061">
    <property type="entry name" value="ADH_SHORT"/>
    <property type="match status" value="1"/>
</dbReference>
<organism evidence="2 3">
    <name type="scientific">Hyphomonas jannaschiana VP2</name>
    <dbReference type="NCBI Taxonomy" id="1280952"/>
    <lineage>
        <taxon>Bacteria</taxon>
        <taxon>Pseudomonadati</taxon>
        <taxon>Pseudomonadota</taxon>
        <taxon>Alphaproteobacteria</taxon>
        <taxon>Hyphomonadales</taxon>
        <taxon>Hyphomonadaceae</taxon>
        <taxon>Hyphomonas</taxon>
    </lineage>
</organism>
<dbReference type="PANTHER" id="PTHR42879">
    <property type="entry name" value="3-OXOACYL-(ACYL-CARRIER-PROTEIN) REDUCTASE"/>
    <property type="match status" value="1"/>
</dbReference>
<dbReference type="Proteomes" id="UP000024816">
    <property type="component" value="Unassembled WGS sequence"/>
</dbReference>
<dbReference type="InterPro" id="IPR036291">
    <property type="entry name" value="NAD(P)-bd_dom_sf"/>
</dbReference>
<dbReference type="SUPFAM" id="SSF51735">
    <property type="entry name" value="NAD(P)-binding Rossmann-fold domains"/>
    <property type="match status" value="1"/>
</dbReference>
<dbReference type="InterPro" id="IPR020904">
    <property type="entry name" value="Sc_DH/Rdtase_CS"/>
</dbReference>
<accession>A0A059FDI8</accession>
<dbReference type="AlphaFoldDB" id="A0A059FDI8"/>
<dbReference type="PRINTS" id="PR00081">
    <property type="entry name" value="GDHRDH"/>
</dbReference>
<dbReference type="NCBIfam" id="TIGR01963">
    <property type="entry name" value="PHB_DH"/>
    <property type="match status" value="1"/>
</dbReference>
<dbReference type="FunFam" id="3.40.50.720:FF:000084">
    <property type="entry name" value="Short-chain dehydrogenase reductase"/>
    <property type="match status" value="1"/>
</dbReference>
<gene>
    <name evidence="2" type="ORF">HJA_09844</name>
</gene>
<dbReference type="EMBL" id="ARYJ01000005">
    <property type="protein sequence ID" value="KCZ88662.1"/>
    <property type="molecule type" value="Genomic_DNA"/>
</dbReference>
<dbReference type="GO" id="GO:0003858">
    <property type="term" value="F:3-hydroxybutyrate dehydrogenase activity"/>
    <property type="evidence" value="ECO:0007669"/>
    <property type="project" value="InterPro"/>
</dbReference>